<dbReference type="PROSITE" id="PS50213">
    <property type="entry name" value="FAS1"/>
    <property type="match status" value="3"/>
</dbReference>
<dbReference type="PROSITE" id="PS51257">
    <property type="entry name" value="PROKAR_LIPOPROTEIN"/>
    <property type="match status" value="1"/>
</dbReference>
<gene>
    <name evidence="3" type="ORF">EAX61_00710</name>
</gene>
<keyword evidence="1" id="KW-0732">Signal</keyword>
<dbReference type="InterPro" id="IPR050904">
    <property type="entry name" value="Adhesion/Biosynth-related"/>
</dbReference>
<dbReference type="Gene3D" id="2.30.180.10">
    <property type="entry name" value="FAS1 domain"/>
    <property type="match status" value="3"/>
</dbReference>
<dbReference type="Proteomes" id="UP000281985">
    <property type="component" value="Unassembled WGS sequence"/>
</dbReference>
<sequence length="456" mass="47066">MKTLFKISKMAVMALTLVVATSCGDDDDNGNIITPEQNTIADFVIENENYSLLEEALVRTGLDATLDASGTFTVFAPDNAAFTAFLNGAQLEDVDNDVLTQVLLNHVLDIEAPSTSLTTGYVKNLATEASTGANLDMYIDTTSGVVINGQSTVVSANIETDNGIIHAVNTVIELPTIVTFATTNPALSSLVGALTAGGNTTFTDLLGNSELDFTVFAPTNDAFGAFTNPASNDLAQILSNHVITGTVALSSGLVNGYVNTEAVFNEEDDAKLSLYVNTDDGVVLNGASTVAQADIVASNGVVHVVDTVIDLPTVVTFATADPTFDTLEAALTADPAFTFVSTLQTANGTSPAPFTVFAPTNDAFGNLLTDLGISGLDEIDSDTLAATLSLHVIAGANVRAEDLENGVVTSLGGDITIDADNTAVIDPDGGANPIVVTNVQAANGVVHAVSRVLRDL</sequence>
<feature type="chain" id="PRO_5018096655" evidence="1">
    <location>
        <begin position="25"/>
        <end position="456"/>
    </location>
</feature>
<evidence type="ECO:0000313" key="3">
    <source>
        <dbReference type="EMBL" id="RMB63935.1"/>
    </source>
</evidence>
<dbReference type="PANTHER" id="PTHR10900:SF77">
    <property type="entry name" value="FI19380P1"/>
    <property type="match status" value="1"/>
</dbReference>
<evidence type="ECO:0000313" key="4">
    <source>
        <dbReference type="Proteomes" id="UP000281985"/>
    </source>
</evidence>
<name>A0A3M0GG76_9FLAO</name>
<comment type="caution">
    <text evidence="3">The sequence shown here is derived from an EMBL/GenBank/DDBJ whole genome shotgun (WGS) entry which is preliminary data.</text>
</comment>
<dbReference type="SMART" id="SM00554">
    <property type="entry name" value="FAS1"/>
    <property type="match status" value="3"/>
</dbReference>
<dbReference type="Pfam" id="PF02469">
    <property type="entry name" value="Fasciclin"/>
    <property type="match status" value="3"/>
</dbReference>
<feature type="domain" description="FAS1" evidence="2">
    <location>
        <begin position="311"/>
        <end position="453"/>
    </location>
</feature>
<dbReference type="InterPro" id="IPR036378">
    <property type="entry name" value="FAS1_dom_sf"/>
</dbReference>
<feature type="domain" description="FAS1" evidence="2">
    <location>
        <begin position="174"/>
        <end position="309"/>
    </location>
</feature>
<dbReference type="PANTHER" id="PTHR10900">
    <property type="entry name" value="PERIOSTIN-RELATED"/>
    <property type="match status" value="1"/>
</dbReference>
<keyword evidence="4" id="KW-1185">Reference proteome</keyword>
<feature type="signal peptide" evidence="1">
    <location>
        <begin position="1"/>
        <end position="24"/>
    </location>
</feature>
<organism evidence="3 4">
    <name type="scientific">Dokdonia sinensis</name>
    <dbReference type="NCBI Taxonomy" id="2479847"/>
    <lineage>
        <taxon>Bacteria</taxon>
        <taxon>Pseudomonadati</taxon>
        <taxon>Bacteroidota</taxon>
        <taxon>Flavobacteriia</taxon>
        <taxon>Flavobacteriales</taxon>
        <taxon>Flavobacteriaceae</taxon>
        <taxon>Dokdonia</taxon>
    </lineage>
</organism>
<dbReference type="SUPFAM" id="SSF82153">
    <property type="entry name" value="FAS1 domain"/>
    <property type="match status" value="3"/>
</dbReference>
<dbReference type="RefSeq" id="WP_121915731.1">
    <property type="nucleotide sequence ID" value="NZ_REFV01000001.1"/>
</dbReference>
<evidence type="ECO:0000256" key="1">
    <source>
        <dbReference type="SAM" id="SignalP"/>
    </source>
</evidence>
<dbReference type="EMBL" id="REFV01000001">
    <property type="protein sequence ID" value="RMB63935.1"/>
    <property type="molecule type" value="Genomic_DNA"/>
</dbReference>
<dbReference type="OrthoDB" id="9800666at2"/>
<evidence type="ECO:0000259" key="2">
    <source>
        <dbReference type="PROSITE" id="PS50213"/>
    </source>
</evidence>
<accession>A0A3M0GG76</accession>
<feature type="domain" description="FAS1" evidence="2">
    <location>
        <begin position="37"/>
        <end position="172"/>
    </location>
</feature>
<dbReference type="AlphaFoldDB" id="A0A3M0GG76"/>
<dbReference type="InterPro" id="IPR000782">
    <property type="entry name" value="FAS1_domain"/>
</dbReference>
<reference evidence="3 4" key="1">
    <citation type="submission" date="2018-10" db="EMBL/GenBank/DDBJ databases">
        <title>Dokdonia luteus sp. nov., isolated from sea water.</title>
        <authorList>
            <person name="Zhou L.Y."/>
            <person name="Du Z.J."/>
        </authorList>
    </citation>
    <scope>NUCLEOTIDE SEQUENCE [LARGE SCALE GENOMIC DNA]</scope>
    <source>
        <strain evidence="3 4">SH27</strain>
    </source>
</reference>
<protein>
    <submittedName>
        <fullName evidence="3">Fasciclin domain-containing protein</fullName>
    </submittedName>
</protein>
<proteinExistence type="predicted"/>